<evidence type="ECO:0000259" key="2">
    <source>
        <dbReference type="PROSITE" id="PS51154"/>
    </source>
</evidence>
<protein>
    <submittedName>
        <fullName evidence="3">O-acetyl-ADP-ribose deacetylase (Regulator of RNase III)</fullName>
    </submittedName>
</protein>
<dbReference type="GO" id="GO:0140291">
    <property type="term" value="P:peptidyl-glutamate ADP-deribosylation"/>
    <property type="evidence" value="ECO:0007669"/>
    <property type="project" value="TreeGrafter"/>
</dbReference>
<dbReference type="PROSITE" id="PS51154">
    <property type="entry name" value="MACRO"/>
    <property type="match status" value="1"/>
</dbReference>
<keyword evidence="4" id="KW-1185">Reference proteome</keyword>
<proteinExistence type="predicted"/>
<accession>A0A2T0QCL8</accession>
<gene>
    <name evidence="3" type="ORF">CLV72_101232</name>
</gene>
<comment type="caution">
    <text evidence="3">The sequence shown here is derived from an EMBL/GenBank/DDBJ whole genome shotgun (WGS) entry which is preliminary data.</text>
</comment>
<name>A0A2T0QCL8_9ACTN</name>
<evidence type="ECO:0000313" key="4">
    <source>
        <dbReference type="Proteomes" id="UP000237846"/>
    </source>
</evidence>
<dbReference type="InterPro" id="IPR043472">
    <property type="entry name" value="Macro_dom-like"/>
</dbReference>
<dbReference type="SMART" id="SM00506">
    <property type="entry name" value="A1pp"/>
    <property type="match status" value="1"/>
</dbReference>
<comment type="catalytic activity">
    <reaction evidence="1">
        <text>an N-(ADP-alpha-D-ribosyl)-thymidine in DNA + H2O = a thymidine in DNA + ADP-D-ribose</text>
        <dbReference type="Rhea" id="RHEA:71655"/>
        <dbReference type="Rhea" id="RHEA-COMP:13556"/>
        <dbReference type="Rhea" id="RHEA-COMP:18051"/>
        <dbReference type="ChEBI" id="CHEBI:15377"/>
        <dbReference type="ChEBI" id="CHEBI:57967"/>
        <dbReference type="ChEBI" id="CHEBI:137386"/>
        <dbReference type="ChEBI" id="CHEBI:191199"/>
    </reaction>
    <physiologicalReaction direction="left-to-right" evidence="1">
        <dbReference type="Rhea" id="RHEA:71656"/>
    </physiologicalReaction>
</comment>
<dbReference type="RefSeq" id="WP_106237704.1">
    <property type="nucleotide sequence ID" value="NZ_PVZC01000001.1"/>
</dbReference>
<sequence length="351" mass="39064">MITETSGNLLRDDAEALVNTVNTVGVMGKGVALQFKRAFPEIFAEYVRACEDGRMRPGRVLAIRVSDGRWILNFPTKRHWRQPSRMEDIRSGLDDLVRHLTEKRIRSVAIPPLGCGNGGLAWPQVRRLIIEKLADLDADVRLYAPGTPAPSDMPVRTRRPEMTPTRARLIAALHRYAFTAFTSGVTETPRLSLVEAQKVVYLMQAAGVGLGLRFVRYHYGPFSPELNRRLSDLEGHHLVGYGDGTGGARADLEVPSSSAEAADETVAADNTFNTAWKQVRTAISGYEYPEGLELLATLHFLIADRTDDRLDPPSLVDAIHGWSERKRRLYRRADVEAALVRLKKAELCPSP</sequence>
<dbReference type="Pfam" id="PF01661">
    <property type="entry name" value="Macro"/>
    <property type="match status" value="1"/>
</dbReference>
<dbReference type="EMBL" id="PVZC01000001">
    <property type="protein sequence ID" value="PRY01648.1"/>
    <property type="molecule type" value="Genomic_DNA"/>
</dbReference>
<dbReference type="PANTHER" id="PTHR12521:SF0">
    <property type="entry name" value="ADP-RIBOSE GLYCOHYDROLASE OARD1"/>
    <property type="match status" value="1"/>
</dbReference>
<evidence type="ECO:0000256" key="1">
    <source>
        <dbReference type="ARBA" id="ARBA00035885"/>
    </source>
</evidence>
<dbReference type="OrthoDB" id="9780211at2"/>
<dbReference type="PANTHER" id="PTHR12521">
    <property type="entry name" value="PROTEIN C6ORF130"/>
    <property type="match status" value="1"/>
</dbReference>
<dbReference type="InterPro" id="IPR002589">
    <property type="entry name" value="Macro_dom"/>
</dbReference>
<dbReference type="InterPro" id="IPR050892">
    <property type="entry name" value="ADP-ribose_metab_enzymes"/>
</dbReference>
<dbReference type="CDD" id="cd02901">
    <property type="entry name" value="Macro_Poa1p-like"/>
    <property type="match status" value="1"/>
</dbReference>
<evidence type="ECO:0000313" key="3">
    <source>
        <dbReference type="EMBL" id="PRY01648.1"/>
    </source>
</evidence>
<feature type="domain" description="Macro" evidence="2">
    <location>
        <begin position="1"/>
        <end position="151"/>
    </location>
</feature>
<dbReference type="Gene3D" id="3.40.220.10">
    <property type="entry name" value="Leucine Aminopeptidase, subunit E, domain 1"/>
    <property type="match status" value="1"/>
</dbReference>
<dbReference type="Proteomes" id="UP000237846">
    <property type="component" value="Unassembled WGS sequence"/>
</dbReference>
<dbReference type="AlphaFoldDB" id="A0A2T0QCL8"/>
<reference evidence="3 4" key="1">
    <citation type="submission" date="2018-03" db="EMBL/GenBank/DDBJ databases">
        <title>Genomic Encyclopedia of Archaeal and Bacterial Type Strains, Phase II (KMG-II): from individual species to whole genera.</title>
        <authorList>
            <person name="Goeker M."/>
        </authorList>
    </citation>
    <scope>NUCLEOTIDE SEQUENCE [LARGE SCALE GENOMIC DNA]</scope>
    <source>
        <strain evidence="3 4">DSM 45601</strain>
    </source>
</reference>
<organism evidence="3 4">
    <name type="scientific">Allonocardiopsis opalescens</name>
    <dbReference type="NCBI Taxonomy" id="1144618"/>
    <lineage>
        <taxon>Bacteria</taxon>
        <taxon>Bacillati</taxon>
        <taxon>Actinomycetota</taxon>
        <taxon>Actinomycetes</taxon>
        <taxon>Streptosporangiales</taxon>
        <taxon>Allonocardiopsis</taxon>
    </lineage>
</organism>
<dbReference type="SUPFAM" id="SSF52949">
    <property type="entry name" value="Macro domain-like"/>
    <property type="match status" value="1"/>
</dbReference>